<proteinExistence type="predicted"/>
<comment type="caution">
    <text evidence="3">The sequence shown here is derived from an EMBL/GenBank/DDBJ whole genome shotgun (WGS) entry which is preliminary data.</text>
</comment>
<evidence type="ECO:0000313" key="3">
    <source>
        <dbReference type="EMBL" id="KAF8775670.1"/>
    </source>
</evidence>
<keyword evidence="1" id="KW-0472">Membrane</keyword>
<name>A0A835KV50_9POAL</name>
<evidence type="ECO:0000256" key="1">
    <source>
        <dbReference type="SAM" id="Phobius"/>
    </source>
</evidence>
<dbReference type="EMBL" id="JACEFO010000302">
    <property type="protein sequence ID" value="KAF8775670.1"/>
    <property type="molecule type" value="Genomic_DNA"/>
</dbReference>
<reference evidence="3" key="1">
    <citation type="submission" date="2020-07" db="EMBL/GenBank/DDBJ databases">
        <title>Genome sequence and genetic diversity analysis of an under-domesticated orphan crop, white fonio (Digitaria exilis).</title>
        <authorList>
            <person name="Bennetzen J.L."/>
            <person name="Chen S."/>
            <person name="Ma X."/>
            <person name="Wang X."/>
            <person name="Yssel A.E.J."/>
            <person name="Chaluvadi S.R."/>
            <person name="Johnson M."/>
            <person name="Gangashetty P."/>
            <person name="Hamidou F."/>
            <person name="Sanogo M.D."/>
            <person name="Zwaenepoel A."/>
            <person name="Wallace J."/>
            <person name="Van De Peer Y."/>
            <person name="Van Deynze A."/>
        </authorList>
    </citation>
    <scope>NUCLEOTIDE SEQUENCE</scope>
    <source>
        <tissue evidence="3">Leaves</tissue>
    </source>
</reference>
<evidence type="ECO:0000313" key="2">
    <source>
        <dbReference type="EMBL" id="KAF8660627.1"/>
    </source>
</evidence>
<feature type="transmembrane region" description="Helical" evidence="1">
    <location>
        <begin position="43"/>
        <end position="69"/>
    </location>
</feature>
<keyword evidence="1" id="KW-0812">Transmembrane</keyword>
<keyword evidence="4" id="KW-1185">Reference proteome</keyword>
<dbReference type="EMBL" id="JACEFO010002436">
    <property type="protein sequence ID" value="KAF8660627.1"/>
    <property type="molecule type" value="Genomic_DNA"/>
</dbReference>
<organism evidence="3 4">
    <name type="scientific">Digitaria exilis</name>
    <dbReference type="NCBI Taxonomy" id="1010633"/>
    <lineage>
        <taxon>Eukaryota</taxon>
        <taxon>Viridiplantae</taxon>
        <taxon>Streptophyta</taxon>
        <taxon>Embryophyta</taxon>
        <taxon>Tracheophyta</taxon>
        <taxon>Spermatophyta</taxon>
        <taxon>Magnoliopsida</taxon>
        <taxon>Liliopsida</taxon>
        <taxon>Poales</taxon>
        <taxon>Poaceae</taxon>
        <taxon>PACMAD clade</taxon>
        <taxon>Panicoideae</taxon>
        <taxon>Panicodae</taxon>
        <taxon>Paniceae</taxon>
        <taxon>Anthephorinae</taxon>
        <taxon>Digitaria</taxon>
    </lineage>
</organism>
<dbReference type="OrthoDB" id="663912at2759"/>
<dbReference type="Proteomes" id="UP000636709">
    <property type="component" value="Unassembled WGS sequence"/>
</dbReference>
<accession>A0A835KV50</accession>
<evidence type="ECO:0000313" key="4">
    <source>
        <dbReference type="Proteomes" id="UP000636709"/>
    </source>
</evidence>
<protein>
    <submittedName>
        <fullName evidence="3">Uncharacterized protein</fullName>
    </submittedName>
</protein>
<sequence length="85" mass="9909">MPRIGNPDADSLHKVACELLFLSSTTAVCYFQREYIRPRRPEFLPKLLEFGVAMLGFWGWATSAIYLVLDAIDSPHQRGWRRRRI</sequence>
<keyword evidence="1" id="KW-1133">Transmembrane helix</keyword>
<gene>
    <name evidence="3" type="ORF">HU200_004452</name>
    <name evidence="2" type="ORF">HU200_057533</name>
</gene>
<dbReference type="AlphaFoldDB" id="A0A835KV50"/>